<keyword evidence="1" id="KW-1185">Reference proteome</keyword>
<dbReference type="PANTHER" id="PTHR45913">
    <property type="entry name" value="EPM2A-INTERACTING PROTEIN 1"/>
    <property type="match status" value="1"/>
</dbReference>
<proteinExistence type="predicted"/>
<dbReference type="Proteomes" id="UP001652625">
    <property type="component" value="Chromosome 08"/>
</dbReference>
<organism evidence="1 2">
    <name type="scientific">Hydra vulgaris</name>
    <name type="common">Hydra</name>
    <name type="synonym">Hydra attenuata</name>
    <dbReference type="NCBI Taxonomy" id="6087"/>
    <lineage>
        <taxon>Eukaryota</taxon>
        <taxon>Metazoa</taxon>
        <taxon>Cnidaria</taxon>
        <taxon>Hydrozoa</taxon>
        <taxon>Hydroidolina</taxon>
        <taxon>Anthoathecata</taxon>
        <taxon>Aplanulata</taxon>
        <taxon>Hydridae</taxon>
        <taxon>Hydra</taxon>
    </lineage>
</organism>
<name>A0ABM4CB13_HYDVU</name>
<reference evidence="2" key="1">
    <citation type="submission" date="2025-08" db="UniProtKB">
        <authorList>
            <consortium name="RefSeq"/>
        </authorList>
    </citation>
    <scope>IDENTIFICATION</scope>
</reference>
<sequence>MASAKRRRCDTESGHGGRVFNPSWTTDYFVHEQSNSIICLICLEKIAVCKSYNVNRHYTTKYAVSYDKFKGQFRIDKIELLKKTFLAQQSVMKTQVISSYSATKINFLMAEAVAKSGKPFCTGDLLKNCLKIFCKEICPEKTPTVEDLSLSHQTIARRVEDLSKNIELSLKEKLNKCEVWHWMNQQTEKSINHEIISYHCIKHQEQLCAKVLEMKNVMKLVIHTVNFTRSRGLNHRQFKQLLEGCGSEAEDVIYFSQVRWLSRAATLKRFWILLPEIVLFLKIKRKHTSLLENIDCLNDLAFLIDMTQMLIELNLKLQGKDQLISKLFENVETFVLKLKLLKQQLSCKVLVNFKAL</sequence>
<dbReference type="PANTHER" id="PTHR45913:SF5">
    <property type="entry name" value="GENERAL TRANSCRIPTION FACTOR II-I REPEAT DOMAIN-CONTAINING PROTEIN 2A-LIKE PROTEIN"/>
    <property type="match status" value="1"/>
</dbReference>
<dbReference type="GeneID" id="136083388"/>
<gene>
    <name evidence="2" type="primary">LOC136083388</name>
</gene>
<accession>A0ABM4CB13</accession>
<evidence type="ECO:0000313" key="1">
    <source>
        <dbReference type="Proteomes" id="UP001652625"/>
    </source>
</evidence>
<dbReference type="RefSeq" id="XP_065658855.1">
    <property type="nucleotide sequence ID" value="XM_065802783.1"/>
</dbReference>
<evidence type="ECO:0000313" key="2">
    <source>
        <dbReference type="RefSeq" id="XP_065658855.1"/>
    </source>
</evidence>
<protein>
    <submittedName>
        <fullName evidence="2">General transcription factor II-I repeat domain-containing protein 2B-like</fullName>
    </submittedName>
</protein>